<evidence type="ECO:0000256" key="12">
    <source>
        <dbReference type="HAMAP-Rule" id="MF_02002"/>
    </source>
</evidence>
<dbReference type="GO" id="GO:0005829">
    <property type="term" value="C:cytosol"/>
    <property type="evidence" value="ECO:0007669"/>
    <property type="project" value="TreeGrafter"/>
</dbReference>
<dbReference type="HAMAP" id="MF_02002">
    <property type="entry name" value="Ile_tRNA_synth_type1"/>
    <property type="match status" value="1"/>
</dbReference>
<dbReference type="InterPro" id="IPR009008">
    <property type="entry name" value="Val/Leu/Ile-tRNA-synth_edit"/>
</dbReference>
<evidence type="ECO:0000256" key="8">
    <source>
        <dbReference type="ARBA" id="ARBA00022917"/>
    </source>
</evidence>
<dbReference type="InterPro" id="IPR009080">
    <property type="entry name" value="tRNAsynth_Ia_anticodon-bd"/>
</dbReference>
<dbReference type="InterPro" id="IPR023585">
    <property type="entry name" value="Ile-tRNA-ligase_type1"/>
</dbReference>
<comment type="function">
    <text evidence="10 12">Catalyzes the attachment of isoleucine to tRNA(Ile). As IleRS can inadvertently accommodate and process structurally similar amino acids such as valine, to avoid such errors it has two additional distinct tRNA(Ile)-dependent editing activities. One activity is designated as 'pretransfer' editing and involves the hydrolysis of activated Val-AMP. The other activity is designated 'posttransfer' editing and involves deacylation of mischarged Val-tRNA(Ile).</text>
</comment>
<dbReference type="PROSITE" id="PS00178">
    <property type="entry name" value="AA_TRNA_LIGASE_I"/>
    <property type="match status" value="1"/>
</dbReference>
<dbReference type="PANTHER" id="PTHR42765">
    <property type="entry name" value="SOLEUCYL-TRNA SYNTHETASE"/>
    <property type="match status" value="1"/>
</dbReference>
<dbReference type="CDD" id="cd07960">
    <property type="entry name" value="Anticodon_Ia_Ile_BEm"/>
    <property type="match status" value="1"/>
</dbReference>
<dbReference type="InterPro" id="IPR002301">
    <property type="entry name" value="Ile-tRNA-ligase"/>
</dbReference>
<keyword evidence="9 12" id="KW-0030">Aminoacyl-tRNA synthetase</keyword>
<dbReference type="GO" id="GO:0002161">
    <property type="term" value="F:aminoacyl-tRNA deacylase activity"/>
    <property type="evidence" value="ECO:0007669"/>
    <property type="project" value="InterPro"/>
</dbReference>
<dbReference type="SUPFAM" id="SSF52374">
    <property type="entry name" value="Nucleotidylyl transferase"/>
    <property type="match status" value="1"/>
</dbReference>
<dbReference type="InterPro" id="IPR001412">
    <property type="entry name" value="aa-tRNA-synth_I_CS"/>
</dbReference>
<evidence type="ECO:0000256" key="9">
    <source>
        <dbReference type="ARBA" id="ARBA00023146"/>
    </source>
</evidence>
<feature type="short sequence motif" description="'HIGH' region" evidence="12">
    <location>
        <begin position="65"/>
        <end position="75"/>
    </location>
</feature>
<evidence type="ECO:0000256" key="11">
    <source>
        <dbReference type="ARBA" id="ARBA00048359"/>
    </source>
</evidence>
<feature type="binding site" evidence="12">
    <location>
        <position position="914"/>
    </location>
    <ligand>
        <name>Zn(2+)</name>
        <dbReference type="ChEBI" id="CHEBI:29105"/>
    </ligand>
</feature>
<evidence type="ECO:0000256" key="3">
    <source>
        <dbReference type="ARBA" id="ARBA00022598"/>
    </source>
</evidence>
<evidence type="ECO:0000256" key="7">
    <source>
        <dbReference type="ARBA" id="ARBA00022840"/>
    </source>
</evidence>
<keyword evidence="3 12" id="KW-0436">Ligase</keyword>
<feature type="binding site" evidence="12">
    <location>
        <position position="934"/>
    </location>
    <ligand>
        <name>Zn(2+)</name>
        <dbReference type="ChEBI" id="CHEBI:29105"/>
    </ligand>
</feature>
<dbReference type="Pfam" id="PF06827">
    <property type="entry name" value="zf-FPG_IleRS"/>
    <property type="match status" value="1"/>
</dbReference>
<dbReference type="Gene3D" id="3.90.740.10">
    <property type="entry name" value="Valyl/Leucyl/Isoleucyl-tRNA synthetase, editing domain"/>
    <property type="match status" value="1"/>
</dbReference>
<dbReference type="NCBIfam" id="TIGR00392">
    <property type="entry name" value="ileS"/>
    <property type="match status" value="1"/>
</dbReference>
<dbReference type="Proteomes" id="UP000325187">
    <property type="component" value="Unassembled WGS sequence"/>
</dbReference>
<feature type="binding site" evidence="12">
    <location>
        <position position="620"/>
    </location>
    <ligand>
        <name>ATP</name>
        <dbReference type="ChEBI" id="CHEBI:30616"/>
    </ligand>
</feature>
<comment type="catalytic activity">
    <reaction evidence="11 12">
        <text>tRNA(Ile) + L-isoleucine + ATP = L-isoleucyl-tRNA(Ile) + AMP + diphosphate</text>
        <dbReference type="Rhea" id="RHEA:11060"/>
        <dbReference type="Rhea" id="RHEA-COMP:9666"/>
        <dbReference type="Rhea" id="RHEA-COMP:9695"/>
        <dbReference type="ChEBI" id="CHEBI:30616"/>
        <dbReference type="ChEBI" id="CHEBI:33019"/>
        <dbReference type="ChEBI" id="CHEBI:58045"/>
        <dbReference type="ChEBI" id="CHEBI:78442"/>
        <dbReference type="ChEBI" id="CHEBI:78528"/>
        <dbReference type="ChEBI" id="CHEBI:456215"/>
        <dbReference type="EC" id="6.1.1.5"/>
    </reaction>
</comment>
<keyword evidence="17" id="KW-1185">Reference proteome</keyword>
<evidence type="ECO:0000256" key="4">
    <source>
        <dbReference type="ARBA" id="ARBA00022723"/>
    </source>
</evidence>
<feature type="domain" description="Aminoacyl-tRNA synthetase class Ia" evidence="13">
    <location>
        <begin position="35"/>
        <end position="655"/>
    </location>
</feature>
<dbReference type="GO" id="GO:0006428">
    <property type="term" value="P:isoleucyl-tRNA aminoacylation"/>
    <property type="evidence" value="ECO:0007669"/>
    <property type="project" value="UniProtKB-UniRule"/>
</dbReference>
<keyword evidence="7 12" id="KW-0067">ATP-binding</keyword>
<dbReference type="EC" id="6.1.1.5" evidence="12"/>
<comment type="domain">
    <text evidence="12">IleRS has two distinct active sites: one for aminoacylation and one for editing. The misactivated valine is translocated from the active site to the editing site, which sterically excludes the correctly activated isoleucine. The single editing site contains two valyl binding pockets, one specific for each substrate (Val-AMP or Val-tRNA(Ile)).</text>
</comment>
<proteinExistence type="inferred from homology"/>
<keyword evidence="2 12" id="KW-0963">Cytoplasm</keyword>
<dbReference type="GO" id="GO:0008270">
    <property type="term" value="F:zinc ion binding"/>
    <property type="evidence" value="ECO:0007669"/>
    <property type="project" value="UniProtKB-UniRule"/>
</dbReference>
<evidence type="ECO:0000256" key="5">
    <source>
        <dbReference type="ARBA" id="ARBA00022741"/>
    </source>
</evidence>
<evidence type="ECO:0000313" key="16">
    <source>
        <dbReference type="EMBL" id="GEQ99427.1"/>
    </source>
</evidence>
<reference evidence="16 17" key="1">
    <citation type="submission" date="2019-09" db="EMBL/GenBank/DDBJ databases">
        <title>NBRP : Genome information of microbial organism related human and environment.</title>
        <authorList>
            <person name="Hattori M."/>
            <person name="Oshima K."/>
            <person name="Inaba H."/>
            <person name="Suda W."/>
            <person name="Sakamoto M."/>
            <person name="Iino T."/>
            <person name="Kitahara M."/>
            <person name="Oshida Y."/>
            <person name="Iida T."/>
            <person name="Kudo T."/>
            <person name="Itoh T."/>
            <person name="Ohkuma M."/>
        </authorList>
    </citation>
    <scope>NUCLEOTIDE SEQUENCE [LARGE SCALE GENOMIC DNA]</scope>
    <source>
        <strain evidence="16 17">Mie-1</strain>
    </source>
</reference>
<dbReference type="EMBL" id="BKCM01000001">
    <property type="protein sequence ID" value="GEQ99427.1"/>
    <property type="molecule type" value="Genomic_DNA"/>
</dbReference>
<feature type="domain" description="Methionyl/Valyl/Leucyl/Isoleucyl-tRNA synthetase anticodon-binding" evidence="15">
    <location>
        <begin position="699"/>
        <end position="849"/>
    </location>
</feature>
<evidence type="ECO:0000313" key="17">
    <source>
        <dbReference type="Proteomes" id="UP000325187"/>
    </source>
</evidence>
<keyword evidence="8 12" id="KW-0648">Protein biosynthesis</keyword>
<feature type="binding site" evidence="12">
    <location>
        <position position="576"/>
    </location>
    <ligand>
        <name>L-isoleucyl-5'-AMP</name>
        <dbReference type="ChEBI" id="CHEBI:178002"/>
    </ligand>
</feature>
<dbReference type="GO" id="GO:0005524">
    <property type="term" value="F:ATP binding"/>
    <property type="evidence" value="ECO:0007669"/>
    <property type="project" value="UniProtKB-UniRule"/>
</dbReference>
<dbReference type="InterPro" id="IPR033708">
    <property type="entry name" value="Anticodon_Ile_BEm"/>
</dbReference>
<dbReference type="RefSeq" id="WP_150001516.1">
    <property type="nucleotide sequence ID" value="NZ_BKCM01000001.1"/>
</dbReference>
<comment type="caution">
    <text evidence="16">The sequence shown here is derived from an EMBL/GenBank/DDBJ whole genome shotgun (WGS) entry which is preliminary data.</text>
</comment>
<evidence type="ECO:0000256" key="1">
    <source>
        <dbReference type="ARBA" id="ARBA00006887"/>
    </source>
</evidence>
<dbReference type="InterPro" id="IPR013155">
    <property type="entry name" value="M/V/L/I-tRNA-synth_anticd-bd"/>
</dbReference>
<keyword evidence="5 12" id="KW-0547">Nucleotide-binding</keyword>
<evidence type="ECO:0000256" key="2">
    <source>
        <dbReference type="ARBA" id="ARBA00022490"/>
    </source>
</evidence>
<dbReference type="PANTHER" id="PTHR42765:SF1">
    <property type="entry name" value="ISOLEUCINE--TRNA LIGASE, MITOCHONDRIAL"/>
    <property type="match status" value="1"/>
</dbReference>
<gene>
    <name evidence="12 16" type="primary">ileS</name>
    <name evidence="16" type="ORF">JCM17845_00510</name>
</gene>
<protein>
    <recommendedName>
        <fullName evidence="12">Isoleucine--tRNA ligase</fullName>
        <ecNumber evidence="12">6.1.1.5</ecNumber>
    </recommendedName>
    <alternativeName>
        <fullName evidence="12">Isoleucyl-tRNA synthetase</fullName>
        <shortName evidence="12">IleRS</shortName>
    </alternativeName>
</protein>
<feature type="short sequence motif" description="'KMSKS' region" evidence="12">
    <location>
        <begin position="617"/>
        <end position="621"/>
    </location>
</feature>
<evidence type="ECO:0000259" key="15">
    <source>
        <dbReference type="Pfam" id="PF08264"/>
    </source>
</evidence>
<dbReference type="Gene3D" id="1.10.730.20">
    <property type="match status" value="1"/>
</dbReference>
<evidence type="ECO:0000259" key="13">
    <source>
        <dbReference type="Pfam" id="PF00133"/>
    </source>
</evidence>
<organism evidence="16 17">
    <name type="scientific">Iodidimonas gelatinilytica</name>
    <dbReference type="NCBI Taxonomy" id="1236966"/>
    <lineage>
        <taxon>Bacteria</taxon>
        <taxon>Pseudomonadati</taxon>
        <taxon>Pseudomonadota</taxon>
        <taxon>Alphaproteobacteria</taxon>
        <taxon>Iodidimonadales</taxon>
        <taxon>Iodidimonadaceae</taxon>
        <taxon>Iodidimonas</taxon>
    </lineage>
</organism>
<dbReference type="InterPro" id="IPR014729">
    <property type="entry name" value="Rossmann-like_a/b/a_fold"/>
</dbReference>
<dbReference type="FunFam" id="3.40.50.620:FF:000042">
    <property type="entry name" value="Isoleucine--tRNA ligase"/>
    <property type="match status" value="1"/>
</dbReference>
<name>A0A5A7MTY8_9PROT</name>
<evidence type="ECO:0000259" key="14">
    <source>
        <dbReference type="Pfam" id="PF06827"/>
    </source>
</evidence>
<keyword evidence="4 12" id="KW-0479">Metal-binding</keyword>
<dbReference type="InterPro" id="IPR010663">
    <property type="entry name" value="Znf_FPG/IleRS"/>
</dbReference>
<comment type="subunit">
    <text evidence="12">Monomer.</text>
</comment>
<dbReference type="InterPro" id="IPR050081">
    <property type="entry name" value="Ile-tRNA_ligase"/>
</dbReference>
<sequence>MSGDLPTKRDYRATIFLPQTDLPMRAGLPQKEPEWLEAWEKSALYQSLRDAGRDRPRFTLHDGPPYANGDIHIGHAMNKILKDVIVRAYQMTGHDAPYVPGWDCHGLPIEWKVEEAYRKKGKNKDEVDPVEFRKECRAFAAKWIDRQRTQFKRLGILGNWDNPYTTMAYEAEARIVQELLKFAMSGALYRGSKPVMWSPVEKTALAEAEVEYHDHSSTQIDVAFPIIKTDIEALSTAKVVIWTTTPWTIPANRAICFGPDIDYVLVEADELSDGALIKRGTRFLVAEALLSAFAQRASITVHGVVERYRGADLANTVCAHPWRGRGYEFDVPLLPGDHVTVDAGTGFVHTAPSHGEDDFIVGQKFGIEVPMTVGGDGRYYDHMPLVAGDHVYKVGDKICDLLAENHALWGKSTFVHSYPHSWRSKAPLIFRNTPQWFISMETNGLREKALAGIEQVRWIPARGKNRIRGMVSDRPDWVISRQRAWGVPITVFANPVTGEILQDDAVNARIVAAVREEGADAWFAGDPKRFLGSDHNPDDWEAITDILDVWFDSGSTHSFVLEEREELNWPASLYLEGSDQHRGWFQSSLLEACGTRGRPPYEAVLTHGFTLDADGRKMSKSAGTGLSPQDIVDQYGADILRLWVVSTDYFEDVRIGKEIIKGQVDAYRKIRNTLRFLLGNLAGFEESERLPIDQMPELEQWVLHRMAELDALVRDKINGFDFNPYFQALYQFCIVELSALYFDIRKDALYCDAKDSVRRRAARTVLDLLFYRLTSWLAPILVFTTEEVWQARFGVDAKSVHLQQFPETSASWRNPDLAEKWTKIRAIRRVVTGALEVERREKRIGSSLQAAPKLYIDDLELMAALDGLDLAEICITSSVEVIVGRGPDEAWRLDDVPHVAVLVEQASGEKCQRCWVVSEEVGADAANPDICNRCAKTVQAPGCGAA</sequence>
<dbReference type="Pfam" id="PF08264">
    <property type="entry name" value="Anticodon_1"/>
    <property type="match status" value="1"/>
</dbReference>
<comment type="similarity">
    <text evidence="1 12">Belongs to the class-I aminoacyl-tRNA synthetase family. IleS type 1 subfamily.</text>
</comment>
<dbReference type="PRINTS" id="PR00984">
    <property type="entry name" value="TRNASYNTHILE"/>
</dbReference>
<comment type="subcellular location">
    <subcellularLocation>
        <location evidence="12">Cytoplasm</location>
    </subcellularLocation>
</comment>
<feature type="binding site" evidence="12">
    <location>
        <position position="931"/>
    </location>
    <ligand>
        <name>Zn(2+)</name>
        <dbReference type="ChEBI" id="CHEBI:29105"/>
    </ligand>
</feature>
<dbReference type="Pfam" id="PF00133">
    <property type="entry name" value="tRNA-synt_1"/>
    <property type="match status" value="1"/>
</dbReference>
<dbReference type="AlphaFoldDB" id="A0A5A7MTY8"/>
<accession>A0A5A7MTY8</accession>
<comment type="cofactor">
    <cofactor evidence="12">
        <name>Zn(2+)</name>
        <dbReference type="ChEBI" id="CHEBI:29105"/>
    </cofactor>
    <text evidence="12">Binds 1 zinc ion per subunit.</text>
</comment>
<dbReference type="InterPro" id="IPR002300">
    <property type="entry name" value="aa-tRNA-synth_Ia"/>
</dbReference>
<keyword evidence="6 12" id="KW-0862">Zinc</keyword>
<feature type="binding site" evidence="12">
    <location>
        <position position="911"/>
    </location>
    <ligand>
        <name>Zn(2+)</name>
        <dbReference type="ChEBI" id="CHEBI:29105"/>
    </ligand>
</feature>
<dbReference type="Gene3D" id="3.40.50.620">
    <property type="entry name" value="HUPs"/>
    <property type="match status" value="2"/>
</dbReference>
<feature type="domain" description="Zinc finger FPG/IleRS-type" evidence="14">
    <location>
        <begin position="908"/>
        <end position="936"/>
    </location>
</feature>
<dbReference type="GO" id="GO:0004822">
    <property type="term" value="F:isoleucine-tRNA ligase activity"/>
    <property type="evidence" value="ECO:0007669"/>
    <property type="project" value="UniProtKB-UniRule"/>
</dbReference>
<evidence type="ECO:0000256" key="6">
    <source>
        <dbReference type="ARBA" id="ARBA00022833"/>
    </source>
</evidence>
<dbReference type="GO" id="GO:0000049">
    <property type="term" value="F:tRNA binding"/>
    <property type="evidence" value="ECO:0007669"/>
    <property type="project" value="InterPro"/>
</dbReference>
<dbReference type="SUPFAM" id="SSF47323">
    <property type="entry name" value="Anticodon-binding domain of a subclass of class I aminoacyl-tRNA synthetases"/>
    <property type="match status" value="1"/>
</dbReference>
<evidence type="ECO:0000256" key="10">
    <source>
        <dbReference type="ARBA" id="ARBA00025217"/>
    </source>
</evidence>
<dbReference type="SUPFAM" id="SSF50677">
    <property type="entry name" value="ValRS/IleRS/LeuRS editing domain"/>
    <property type="match status" value="1"/>
</dbReference>